<dbReference type="GO" id="GO:0003746">
    <property type="term" value="F:translation elongation factor activity"/>
    <property type="evidence" value="ECO:0007669"/>
    <property type="project" value="UniProtKB-KW"/>
</dbReference>
<dbReference type="OrthoDB" id="5293337at2"/>
<reference evidence="2 3" key="1">
    <citation type="submission" date="2018-01" db="EMBL/GenBank/DDBJ databases">
        <title>Whole genome sequencing of Histamine producing bacteria.</title>
        <authorList>
            <person name="Butler K."/>
        </authorList>
    </citation>
    <scope>NUCLEOTIDE SEQUENCE [LARGE SCALE GENOMIC DNA]</scope>
    <source>
        <strain evidence="2 3">DSM 24669</strain>
    </source>
</reference>
<dbReference type="RefSeq" id="WP_048897516.1">
    <property type="nucleotide sequence ID" value="NZ_AP024853.1"/>
</dbReference>
<keyword evidence="3" id="KW-1185">Reference proteome</keyword>
<keyword evidence="2" id="KW-0251">Elongation factor</keyword>
<dbReference type="InterPro" id="IPR001437">
    <property type="entry name" value="Tscrpt_elong_fac_GreA/B_C"/>
</dbReference>
<comment type="caution">
    <text evidence="2">The sequence shown here is derived from an EMBL/GenBank/DDBJ whole genome shotgun (WGS) entry which is preliminary data.</text>
</comment>
<proteinExistence type="predicted"/>
<keyword evidence="2" id="KW-0648">Protein biosynthesis</keyword>
<dbReference type="Proteomes" id="UP000240481">
    <property type="component" value="Unassembled WGS sequence"/>
</dbReference>
<dbReference type="STRING" id="680026.AB733_03575"/>
<dbReference type="SUPFAM" id="SSF54534">
    <property type="entry name" value="FKBP-like"/>
    <property type="match status" value="1"/>
</dbReference>
<protein>
    <submittedName>
        <fullName evidence="2">Transcription elongation factor</fullName>
    </submittedName>
</protein>
<evidence type="ECO:0000313" key="3">
    <source>
        <dbReference type="Proteomes" id="UP000240481"/>
    </source>
</evidence>
<evidence type="ECO:0000313" key="2">
    <source>
        <dbReference type="EMBL" id="PSW25477.1"/>
    </source>
</evidence>
<gene>
    <name evidence="2" type="ORF">C9I94_07490</name>
</gene>
<dbReference type="AlphaFoldDB" id="A0A0J8VEY8"/>
<evidence type="ECO:0000259" key="1">
    <source>
        <dbReference type="Pfam" id="PF01272"/>
    </source>
</evidence>
<dbReference type="EMBL" id="PYLZ01000003">
    <property type="protein sequence ID" value="PSW25477.1"/>
    <property type="molecule type" value="Genomic_DNA"/>
</dbReference>
<name>A0A0J8VEY8_9GAMM</name>
<sequence length="166" mass="18490">MDKQLLHTRILQQLQIVHQGAVEAAQRAYDTATNDENVAENQYDTLALEASYLAHGQSQRVAECLADIQAFTALDLHNEQASEQVVLGSLVQLIDEDDNTRWVFFGPSAGGMKIMMRCEESQQESEVVIITPTSPLGEELLNRQVDDEVEIMIAGKKITYDIAVIE</sequence>
<dbReference type="Gene3D" id="3.10.50.30">
    <property type="entry name" value="Transcription elongation factor, GreA/GreB, C-terminal domain"/>
    <property type="match status" value="1"/>
</dbReference>
<dbReference type="Pfam" id="PF01272">
    <property type="entry name" value="GreA_GreB"/>
    <property type="match status" value="1"/>
</dbReference>
<dbReference type="InterPro" id="IPR036953">
    <property type="entry name" value="GreA/GreB_C_sf"/>
</dbReference>
<dbReference type="GO" id="GO:0003677">
    <property type="term" value="F:DNA binding"/>
    <property type="evidence" value="ECO:0007669"/>
    <property type="project" value="InterPro"/>
</dbReference>
<dbReference type="GO" id="GO:0032784">
    <property type="term" value="P:regulation of DNA-templated transcription elongation"/>
    <property type="evidence" value="ECO:0007669"/>
    <property type="project" value="InterPro"/>
</dbReference>
<feature type="domain" description="Transcription elongation factor GreA/GreB C-terminal" evidence="1">
    <location>
        <begin position="83"/>
        <end position="166"/>
    </location>
</feature>
<accession>A0A0J8VEY8</accession>
<organism evidence="2 3">
    <name type="scientific">Photobacterium swingsii</name>
    <dbReference type="NCBI Taxonomy" id="680026"/>
    <lineage>
        <taxon>Bacteria</taxon>
        <taxon>Pseudomonadati</taxon>
        <taxon>Pseudomonadota</taxon>
        <taxon>Gammaproteobacteria</taxon>
        <taxon>Vibrionales</taxon>
        <taxon>Vibrionaceae</taxon>
        <taxon>Photobacterium</taxon>
    </lineage>
</organism>